<protein>
    <recommendedName>
        <fullName evidence="7">NB-ARC domain-containing protein</fullName>
    </recommendedName>
</protein>
<dbReference type="GO" id="GO:0006952">
    <property type="term" value="P:defense response"/>
    <property type="evidence" value="ECO:0007669"/>
    <property type="project" value="UniProtKB-KW"/>
</dbReference>
<evidence type="ECO:0000256" key="1">
    <source>
        <dbReference type="ARBA" id="ARBA00022737"/>
    </source>
</evidence>
<dbReference type="InterPro" id="IPR002182">
    <property type="entry name" value="NB-ARC"/>
</dbReference>
<reference evidence="5 6" key="1">
    <citation type="submission" date="2020-10" db="EMBL/GenBank/DDBJ databases">
        <title>Plant Genome Project.</title>
        <authorList>
            <person name="Zhang R.-G."/>
        </authorList>
    </citation>
    <scope>NUCLEOTIDE SEQUENCE [LARGE SCALE GENOMIC DNA]</scope>
    <source>
        <strain evidence="5">FAFU-HL-1</strain>
        <tissue evidence="5">Leaf</tissue>
    </source>
</reference>
<accession>A0A835N0E1</accession>
<evidence type="ECO:0000313" key="6">
    <source>
        <dbReference type="Proteomes" id="UP000657918"/>
    </source>
</evidence>
<evidence type="ECO:0008006" key="7">
    <source>
        <dbReference type="Google" id="ProtNLM"/>
    </source>
</evidence>
<evidence type="ECO:0000259" key="4">
    <source>
        <dbReference type="Pfam" id="PF23559"/>
    </source>
</evidence>
<dbReference type="InterPro" id="IPR058922">
    <property type="entry name" value="WHD_DRP"/>
</dbReference>
<organism evidence="5 6">
    <name type="scientific">Salix dunnii</name>
    <dbReference type="NCBI Taxonomy" id="1413687"/>
    <lineage>
        <taxon>Eukaryota</taxon>
        <taxon>Viridiplantae</taxon>
        <taxon>Streptophyta</taxon>
        <taxon>Embryophyta</taxon>
        <taxon>Tracheophyta</taxon>
        <taxon>Spermatophyta</taxon>
        <taxon>Magnoliopsida</taxon>
        <taxon>eudicotyledons</taxon>
        <taxon>Gunneridae</taxon>
        <taxon>Pentapetalae</taxon>
        <taxon>rosids</taxon>
        <taxon>fabids</taxon>
        <taxon>Malpighiales</taxon>
        <taxon>Salicaceae</taxon>
        <taxon>Saliceae</taxon>
        <taxon>Salix</taxon>
    </lineage>
</organism>
<dbReference type="InterPro" id="IPR042197">
    <property type="entry name" value="Apaf_helical"/>
</dbReference>
<sequence length="319" mass="37047">MIKYATEERFNDLEEVELEAKLEAIFHGREYFLVLDDVWNEDSQKWLLLKPLLSKGALKSKIIVTTRSKRGAQIMGSSGAYEFSLLDQKDWLSLFYKFAFKERQKKRHPNLVEFGKEIVGKCKQIPSAVINLGTQLHDIDFSDAILVQFWMAQGLVHQSAHPSEKLEDIGICNVRELISKCFFQDVNDLPFCMILNHHWLKMNVQSYAQITTKFSKLPDTHQLLTLNSFFQALPKFPNEIERVRTLGFVNSLEEHRCRTDSRNICQNLSICGRWNLWMSNTKLKSFPKSIFKFQNFQALALGHGFEELSSDVKYLISLN</sequence>
<dbReference type="SUPFAM" id="SSF52540">
    <property type="entry name" value="P-loop containing nucleoside triphosphate hydrolases"/>
    <property type="match status" value="1"/>
</dbReference>
<dbReference type="Gene3D" id="1.10.8.430">
    <property type="entry name" value="Helical domain of apoptotic protease-activating factors"/>
    <property type="match status" value="1"/>
</dbReference>
<gene>
    <name evidence="5" type="ORF">SADUNF_Sadunf04G0052900</name>
</gene>
<dbReference type="Pfam" id="PF00931">
    <property type="entry name" value="NB-ARC"/>
    <property type="match status" value="1"/>
</dbReference>
<feature type="domain" description="NB-ARC" evidence="3">
    <location>
        <begin position="8"/>
        <end position="104"/>
    </location>
</feature>
<name>A0A835N0E1_9ROSI</name>
<keyword evidence="2" id="KW-0611">Plant defense</keyword>
<dbReference type="AlphaFoldDB" id="A0A835N0E1"/>
<proteinExistence type="predicted"/>
<evidence type="ECO:0000259" key="3">
    <source>
        <dbReference type="Pfam" id="PF00931"/>
    </source>
</evidence>
<feature type="domain" description="Disease resistance protein winged helix" evidence="4">
    <location>
        <begin position="138"/>
        <end position="186"/>
    </location>
</feature>
<comment type="caution">
    <text evidence="5">The sequence shown here is derived from an EMBL/GenBank/DDBJ whole genome shotgun (WGS) entry which is preliminary data.</text>
</comment>
<dbReference type="OrthoDB" id="5279713at2759"/>
<dbReference type="Pfam" id="PF23559">
    <property type="entry name" value="WHD_DRP"/>
    <property type="match status" value="1"/>
</dbReference>
<evidence type="ECO:0000256" key="2">
    <source>
        <dbReference type="ARBA" id="ARBA00022821"/>
    </source>
</evidence>
<dbReference type="InterPro" id="IPR027417">
    <property type="entry name" value="P-loop_NTPase"/>
</dbReference>
<dbReference type="GO" id="GO:0043531">
    <property type="term" value="F:ADP binding"/>
    <property type="evidence" value="ECO:0007669"/>
    <property type="project" value="InterPro"/>
</dbReference>
<dbReference type="EMBL" id="JADGMS010000004">
    <property type="protein sequence ID" value="KAF9683810.1"/>
    <property type="molecule type" value="Genomic_DNA"/>
</dbReference>
<dbReference type="Gene3D" id="3.40.50.300">
    <property type="entry name" value="P-loop containing nucleotide triphosphate hydrolases"/>
    <property type="match status" value="1"/>
</dbReference>
<keyword evidence="1" id="KW-0677">Repeat</keyword>
<dbReference type="Proteomes" id="UP000657918">
    <property type="component" value="Chromosome 4"/>
</dbReference>
<dbReference type="PANTHER" id="PTHR36766">
    <property type="entry name" value="PLANT BROAD-SPECTRUM MILDEW RESISTANCE PROTEIN RPW8"/>
    <property type="match status" value="1"/>
</dbReference>
<evidence type="ECO:0000313" key="5">
    <source>
        <dbReference type="EMBL" id="KAF9683810.1"/>
    </source>
</evidence>
<dbReference type="PANTHER" id="PTHR36766:SF61">
    <property type="entry name" value="NB-ARC DOMAIN DISEASE RESISTANCE PROTEIN"/>
    <property type="match status" value="1"/>
</dbReference>
<keyword evidence="6" id="KW-1185">Reference proteome</keyword>